<dbReference type="EMBL" id="JAODAN010000004">
    <property type="protein sequence ID" value="KAK1924910.1"/>
    <property type="molecule type" value="Genomic_DNA"/>
</dbReference>
<gene>
    <name evidence="2" type="ORF">DB88DRAFT_545777</name>
</gene>
<feature type="compositionally biased region" description="Basic and acidic residues" evidence="1">
    <location>
        <begin position="216"/>
        <end position="234"/>
    </location>
</feature>
<sequence length="234" mass="24824">MANDWVVTELGGDPVATHQQLVMAYGRNLPSPALPPPCLVFPSPTPSNTALTKPAMRTGPRHRTRVTVPIGYQSTIATRRPHAEGQAHWAVSSSALAIGLNHPGHPCSMDAGNGRSRVALGCAAKSPTQGQKGVLRIVAPSDGEGAAILPGEPSCRPQTLLPRATTVCRRESGPASWGVPSPWEACPSHNESWGWGSAREGIVAPSMSRSCFPLNERPKLKDQSARDQGQEQLK</sequence>
<accession>A0AAD9FRL8</accession>
<proteinExistence type="predicted"/>
<evidence type="ECO:0000313" key="3">
    <source>
        <dbReference type="Proteomes" id="UP001182556"/>
    </source>
</evidence>
<dbReference type="Proteomes" id="UP001182556">
    <property type="component" value="Unassembled WGS sequence"/>
</dbReference>
<reference evidence="2" key="1">
    <citation type="submission" date="2023-02" db="EMBL/GenBank/DDBJ databases">
        <title>Identification and recombinant expression of a fungal hydrolase from Papiliotrema laurentii that hydrolyzes apple cutin and clears colloidal polyester polyurethane.</title>
        <authorList>
            <consortium name="DOE Joint Genome Institute"/>
            <person name="Roman V.A."/>
            <person name="Bojanowski C."/>
            <person name="Crable B.R."/>
            <person name="Wagner D.N."/>
            <person name="Hung C.S."/>
            <person name="Nadeau L.J."/>
            <person name="Schratz L."/>
            <person name="Haridas S."/>
            <person name="Pangilinan J."/>
            <person name="Lipzen A."/>
            <person name="Na H."/>
            <person name="Yan M."/>
            <person name="Ng V."/>
            <person name="Grigoriev I.V."/>
            <person name="Spatafora J.W."/>
            <person name="Barlow D."/>
            <person name="Biffinger J."/>
            <person name="Kelley-Loughnane N."/>
            <person name="Varaljay V.A."/>
            <person name="Crookes-Goodson W.J."/>
        </authorList>
    </citation>
    <scope>NUCLEOTIDE SEQUENCE</scope>
    <source>
        <strain evidence="2">5307AH</strain>
    </source>
</reference>
<keyword evidence="3" id="KW-1185">Reference proteome</keyword>
<protein>
    <submittedName>
        <fullName evidence="2">Uncharacterized protein</fullName>
    </submittedName>
</protein>
<evidence type="ECO:0000256" key="1">
    <source>
        <dbReference type="SAM" id="MobiDB-lite"/>
    </source>
</evidence>
<evidence type="ECO:0000313" key="2">
    <source>
        <dbReference type="EMBL" id="KAK1924910.1"/>
    </source>
</evidence>
<organism evidence="2 3">
    <name type="scientific">Papiliotrema laurentii</name>
    <name type="common">Cryptococcus laurentii</name>
    <dbReference type="NCBI Taxonomy" id="5418"/>
    <lineage>
        <taxon>Eukaryota</taxon>
        <taxon>Fungi</taxon>
        <taxon>Dikarya</taxon>
        <taxon>Basidiomycota</taxon>
        <taxon>Agaricomycotina</taxon>
        <taxon>Tremellomycetes</taxon>
        <taxon>Tremellales</taxon>
        <taxon>Rhynchogastremaceae</taxon>
        <taxon>Papiliotrema</taxon>
    </lineage>
</organism>
<comment type="caution">
    <text evidence="2">The sequence shown here is derived from an EMBL/GenBank/DDBJ whole genome shotgun (WGS) entry which is preliminary data.</text>
</comment>
<feature type="region of interest" description="Disordered" evidence="1">
    <location>
        <begin position="213"/>
        <end position="234"/>
    </location>
</feature>
<dbReference type="AlphaFoldDB" id="A0AAD9FRL8"/>
<name>A0AAD9FRL8_PAPLA</name>